<evidence type="ECO:0000313" key="1">
    <source>
        <dbReference type="EMBL" id="MET3792876.1"/>
    </source>
</evidence>
<sequence length="53" mass="5702">MQEADGSWTAWDTVTEAIATLGGQVLDHRPRYRIEAACAVLNRIEAQNSAGTG</sequence>
<gene>
    <name evidence="1" type="ORF">ABID37_003099</name>
</gene>
<accession>A0ABV2N1H6</accession>
<protein>
    <submittedName>
        <fullName evidence="1">Uncharacterized protein</fullName>
    </submittedName>
</protein>
<reference evidence="1 2" key="1">
    <citation type="submission" date="2024-06" db="EMBL/GenBank/DDBJ databases">
        <title>Genomic Encyclopedia of Type Strains, Phase IV (KMG-IV): sequencing the most valuable type-strain genomes for metagenomic binning, comparative biology and taxonomic classification.</title>
        <authorList>
            <person name="Goeker M."/>
        </authorList>
    </citation>
    <scope>NUCLEOTIDE SEQUENCE [LARGE SCALE GENOMIC DNA]</scope>
    <source>
        <strain evidence="1 2">DSM 27865</strain>
    </source>
</reference>
<proteinExistence type="predicted"/>
<evidence type="ECO:0000313" key="2">
    <source>
        <dbReference type="Proteomes" id="UP001549076"/>
    </source>
</evidence>
<comment type="caution">
    <text evidence="1">The sequence shown here is derived from an EMBL/GenBank/DDBJ whole genome shotgun (WGS) entry which is preliminary data.</text>
</comment>
<dbReference type="RefSeq" id="WP_354196282.1">
    <property type="nucleotide sequence ID" value="NZ_JBEPML010000010.1"/>
</dbReference>
<name>A0ABV2N1H6_9HYPH</name>
<organism evidence="1 2">
    <name type="scientific">Aquamicrobium terrae</name>
    <dbReference type="NCBI Taxonomy" id="1324945"/>
    <lineage>
        <taxon>Bacteria</taxon>
        <taxon>Pseudomonadati</taxon>
        <taxon>Pseudomonadota</taxon>
        <taxon>Alphaproteobacteria</taxon>
        <taxon>Hyphomicrobiales</taxon>
        <taxon>Phyllobacteriaceae</taxon>
        <taxon>Aquamicrobium</taxon>
    </lineage>
</organism>
<keyword evidence="2" id="KW-1185">Reference proteome</keyword>
<dbReference type="Proteomes" id="UP001549076">
    <property type="component" value="Unassembled WGS sequence"/>
</dbReference>
<dbReference type="EMBL" id="JBEPML010000010">
    <property type="protein sequence ID" value="MET3792876.1"/>
    <property type="molecule type" value="Genomic_DNA"/>
</dbReference>